<keyword evidence="1" id="KW-0949">S-adenosyl-L-methionine</keyword>
<dbReference type="GO" id="GO:0005737">
    <property type="term" value="C:cytoplasm"/>
    <property type="evidence" value="ECO:0007669"/>
    <property type="project" value="TreeGrafter"/>
</dbReference>
<feature type="domain" description="G-patch" evidence="3">
    <location>
        <begin position="19"/>
        <end position="65"/>
    </location>
</feature>
<comment type="subcellular location">
    <subcellularLocation>
        <location evidence="1">Nucleus</location>
    </subcellularLocation>
</comment>
<dbReference type="EMBL" id="LUCH01005475">
    <property type="protein sequence ID" value="KAF5398047.1"/>
    <property type="molecule type" value="Genomic_DNA"/>
</dbReference>
<keyword evidence="1" id="KW-0808">Transferase</keyword>
<dbReference type="Gene3D" id="3.40.50.12760">
    <property type="match status" value="1"/>
</dbReference>
<dbReference type="InterPro" id="IPR000467">
    <property type="entry name" value="G_patch_dom"/>
</dbReference>
<reference evidence="4" key="1">
    <citation type="submission" date="2019-05" db="EMBL/GenBank/DDBJ databases">
        <title>Annotation for the trematode Paragonimus heterotremus.</title>
        <authorList>
            <person name="Choi Y.-J."/>
        </authorList>
    </citation>
    <scope>NUCLEOTIDE SEQUENCE</scope>
    <source>
        <strain evidence="4">LC</strain>
    </source>
</reference>
<gene>
    <name evidence="4" type="ORF">PHET_08651</name>
</gene>
<keyword evidence="1" id="KW-0489">Methyltransferase</keyword>
<organism evidence="4 5">
    <name type="scientific">Paragonimus heterotremus</name>
    <dbReference type="NCBI Taxonomy" id="100268"/>
    <lineage>
        <taxon>Eukaryota</taxon>
        <taxon>Metazoa</taxon>
        <taxon>Spiralia</taxon>
        <taxon>Lophotrochozoa</taxon>
        <taxon>Platyhelminthes</taxon>
        <taxon>Trematoda</taxon>
        <taxon>Digenea</taxon>
        <taxon>Plagiorchiida</taxon>
        <taxon>Troglotremata</taxon>
        <taxon>Troglotrematidae</taxon>
        <taxon>Paragonimus</taxon>
    </lineage>
</organism>
<dbReference type="PROSITE" id="PS50174">
    <property type="entry name" value="G_PATCH"/>
    <property type="match status" value="1"/>
</dbReference>
<dbReference type="Pfam" id="PF01585">
    <property type="entry name" value="G-patch"/>
    <property type="match status" value="1"/>
</dbReference>
<evidence type="ECO:0000256" key="1">
    <source>
        <dbReference type="RuleBase" id="RU368012"/>
    </source>
</evidence>
<comment type="catalytic activity">
    <reaction evidence="1">
        <text>a 5'-end (N(7)-methyl 5'-triphosphoguanosine)-ribonucleoside in mRNA + S-adenosyl-L-methionine = a 5'-end (N(7)-methyl 5'-triphosphoguanosine)-(2'-O-methyl-ribonucleoside) in mRNA + S-adenosyl-L-homocysteine + H(+)</text>
        <dbReference type="Rhea" id="RHEA:67020"/>
        <dbReference type="Rhea" id="RHEA-COMP:17167"/>
        <dbReference type="Rhea" id="RHEA-COMP:17168"/>
        <dbReference type="ChEBI" id="CHEBI:15378"/>
        <dbReference type="ChEBI" id="CHEBI:57856"/>
        <dbReference type="ChEBI" id="CHEBI:59789"/>
        <dbReference type="ChEBI" id="CHEBI:156461"/>
        <dbReference type="ChEBI" id="CHEBI:167609"/>
        <dbReference type="EC" id="2.1.1.57"/>
    </reaction>
</comment>
<comment type="function">
    <text evidence="1">S-adenosyl-L-methionine-dependent methyltransferase that mediates RNA cap1 2'-O-ribose methylation to the 5'-cap structure of RNAs. Methylates the ribose of the first nucleotide of a m(7)GpppG-capped mRNA to produce m(7)GpppNmp (cap1).</text>
</comment>
<dbReference type="AlphaFoldDB" id="A0A8J4WUT2"/>
<keyword evidence="5" id="KW-1185">Reference proteome</keyword>
<evidence type="ECO:0000313" key="5">
    <source>
        <dbReference type="Proteomes" id="UP000748531"/>
    </source>
</evidence>
<dbReference type="SMART" id="SM00443">
    <property type="entry name" value="G_patch"/>
    <property type="match status" value="1"/>
</dbReference>
<sequence length="233" mass="25611">MSGELPNTDGTKRKMGDSLGERAWKMMRSMGYEPGQGLGANAQGVVEPVAVSKQKGRHGLGLAQKSDTGSAATGAVLVQSSDPNLVWTEGTNRETADSDRVWQWRRYEACDSFGDPPDVPDSLSSVILAPDDPQALGLPVREIQKETQFCSAHLLNELIKYKNQLDNMSKSVVSESHERSNPFEHIKKGIFMNRAAMKLANMDAILNGLFTDVVPKSVSVFLHHFRVMLPELD</sequence>
<evidence type="ECO:0000256" key="2">
    <source>
        <dbReference type="SAM" id="MobiDB-lite"/>
    </source>
</evidence>
<dbReference type="Proteomes" id="UP000748531">
    <property type="component" value="Unassembled WGS sequence"/>
</dbReference>
<dbReference type="GO" id="GO:0032259">
    <property type="term" value="P:methylation"/>
    <property type="evidence" value="ECO:0007669"/>
    <property type="project" value="UniProtKB-KW"/>
</dbReference>
<accession>A0A8J4WUT2</accession>
<dbReference type="PANTHER" id="PTHR16121">
    <property type="entry name" value="CAP-SPECIFIC MRNA (NUCLEOSIDE-2'-O-)-METHYLTRANSFERASE 1-RELATED"/>
    <property type="match status" value="1"/>
</dbReference>
<keyword evidence="1" id="KW-0539">Nucleus</keyword>
<evidence type="ECO:0000259" key="3">
    <source>
        <dbReference type="PROSITE" id="PS50174"/>
    </source>
</evidence>
<dbReference type="EC" id="2.1.1.57" evidence="1"/>
<dbReference type="GO" id="GO:0006370">
    <property type="term" value="P:7-methylguanosine mRNA capping"/>
    <property type="evidence" value="ECO:0007669"/>
    <property type="project" value="UniProtKB-UniRule"/>
</dbReference>
<evidence type="ECO:0000313" key="4">
    <source>
        <dbReference type="EMBL" id="KAF5398047.1"/>
    </source>
</evidence>
<dbReference type="GO" id="GO:0003676">
    <property type="term" value="F:nucleic acid binding"/>
    <property type="evidence" value="ECO:0007669"/>
    <property type="project" value="UniProtKB-UniRule"/>
</dbReference>
<dbReference type="OrthoDB" id="6270871at2759"/>
<dbReference type="InterPro" id="IPR050851">
    <property type="entry name" value="mRNA_Cap_2O-Ribose_MeTrfase"/>
</dbReference>
<keyword evidence="1" id="KW-0506">mRNA capping</keyword>
<protein>
    <recommendedName>
        <fullName evidence="1">Cap-specific mRNA (nucleoside-2'-O-)-methyltransferase 1</fullName>
        <ecNumber evidence="1">2.1.1.57</ecNumber>
    </recommendedName>
    <alternativeName>
        <fullName evidence="1">Cap1 2'O-ribose methyltransferase 1</fullName>
    </alternativeName>
</protein>
<keyword evidence="1" id="KW-0507">mRNA processing</keyword>
<dbReference type="PANTHER" id="PTHR16121:SF0">
    <property type="entry name" value="CAP-SPECIFIC MRNA (NUCLEOSIDE-2'-O-)-METHYLTRANSFERASE 1"/>
    <property type="match status" value="1"/>
</dbReference>
<dbReference type="GO" id="GO:0016556">
    <property type="term" value="P:mRNA modification"/>
    <property type="evidence" value="ECO:0007669"/>
    <property type="project" value="UniProtKB-UniRule"/>
</dbReference>
<dbReference type="GO" id="GO:0005634">
    <property type="term" value="C:nucleus"/>
    <property type="evidence" value="ECO:0007669"/>
    <property type="project" value="UniProtKB-SubCell"/>
</dbReference>
<dbReference type="GO" id="GO:0004483">
    <property type="term" value="F:methyltransferase cap1 activity"/>
    <property type="evidence" value="ECO:0007669"/>
    <property type="project" value="UniProtKB-UniRule"/>
</dbReference>
<proteinExistence type="predicted"/>
<name>A0A8J4WUT2_9TREM</name>
<comment type="caution">
    <text evidence="4">The sequence shown here is derived from an EMBL/GenBank/DDBJ whole genome shotgun (WGS) entry which is preliminary data.</text>
</comment>
<feature type="region of interest" description="Disordered" evidence="2">
    <location>
        <begin position="1"/>
        <end position="20"/>
    </location>
</feature>
<feature type="compositionally biased region" description="Basic and acidic residues" evidence="2">
    <location>
        <begin position="10"/>
        <end position="20"/>
    </location>
</feature>